<dbReference type="CDD" id="cd05233">
    <property type="entry name" value="SDR_c"/>
    <property type="match status" value="1"/>
</dbReference>
<proteinExistence type="predicted"/>
<reference evidence="1 2" key="1">
    <citation type="submission" date="2019-01" db="EMBL/GenBank/DDBJ databases">
        <authorList>
            <person name="Ferrante I. M."/>
        </authorList>
    </citation>
    <scope>NUCLEOTIDE SEQUENCE [LARGE SCALE GENOMIC DNA]</scope>
    <source>
        <strain evidence="1 2">B856</strain>
    </source>
</reference>
<name>A0A448YUI5_9STRA</name>
<sequence>MIPDDSKCVVIGATDPKSIGFEVAWSLLKGGASGVAIVGRDEAKLVRATDLLEEKMKMEGLGHTHRNCVLGVLGNLKKPETMAGVTQKVVDAWGRIDVLVCCGGNGNSEYLGLDVEDPESYRMMQNVAVVSPMFLAEACFPYLSKSPNKHGGTVVMVGSVAANVPWPATAPYNFAMAAKNTMIQTLAFKYRNSNVRVNGVLAGVIHTGALDVMAAKKNQSVESYAALRATAQPLGRNGTPEDVANAVTYLASPASGFTTGELLRVDGGLHLSNWWNKPVMLDQYGNGTKRNK</sequence>
<dbReference type="SUPFAM" id="SSF51735">
    <property type="entry name" value="NAD(P)-binding Rossmann-fold domains"/>
    <property type="match status" value="1"/>
</dbReference>
<evidence type="ECO:0008006" key="3">
    <source>
        <dbReference type="Google" id="ProtNLM"/>
    </source>
</evidence>
<dbReference type="PRINTS" id="PR00081">
    <property type="entry name" value="GDHRDH"/>
</dbReference>
<dbReference type="PANTHER" id="PTHR43975">
    <property type="entry name" value="ZGC:101858"/>
    <property type="match status" value="1"/>
</dbReference>
<evidence type="ECO:0000313" key="1">
    <source>
        <dbReference type="EMBL" id="VEU33438.1"/>
    </source>
</evidence>
<accession>A0A448YUI5</accession>
<dbReference type="PANTHER" id="PTHR43975:SF2">
    <property type="entry name" value="EG:BACR7A4.14 PROTEIN-RELATED"/>
    <property type="match status" value="1"/>
</dbReference>
<keyword evidence="2" id="KW-1185">Reference proteome</keyword>
<protein>
    <recommendedName>
        <fullName evidence="3">NAD(P)-binding protein</fullName>
    </recommendedName>
</protein>
<dbReference type="Proteomes" id="UP000291116">
    <property type="component" value="Unassembled WGS sequence"/>
</dbReference>
<dbReference type="Pfam" id="PF13561">
    <property type="entry name" value="adh_short_C2"/>
    <property type="match status" value="1"/>
</dbReference>
<dbReference type="EMBL" id="CAACVS010000001">
    <property type="protein sequence ID" value="VEU33438.1"/>
    <property type="molecule type" value="Genomic_DNA"/>
</dbReference>
<evidence type="ECO:0000313" key="2">
    <source>
        <dbReference type="Proteomes" id="UP000291116"/>
    </source>
</evidence>
<gene>
    <name evidence="1" type="ORF">PSNMU_V1.4_AUG-EV-PASAV3_0002420</name>
</gene>
<dbReference type="InterPro" id="IPR002347">
    <property type="entry name" value="SDR_fam"/>
</dbReference>
<dbReference type="AlphaFoldDB" id="A0A448YUI5"/>
<organism evidence="1 2">
    <name type="scientific">Pseudo-nitzschia multistriata</name>
    <dbReference type="NCBI Taxonomy" id="183589"/>
    <lineage>
        <taxon>Eukaryota</taxon>
        <taxon>Sar</taxon>
        <taxon>Stramenopiles</taxon>
        <taxon>Ochrophyta</taxon>
        <taxon>Bacillariophyta</taxon>
        <taxon>Bacillariophyceae</taxon>
        <taxon>Bacillariophycidae</taxon>
        <taxon>Bacillariales</taxon>
        <taxon>Bacillariaceae</taxon>
        <taxon>Pseudo-nitzschia</taxon>
    </lineage>
</organism>
<dbReference type="Gene3D" id="3.40.50.720">
    <property type="entry name" value="NAD(P)-binding Rossmann-like Domain"/>
    <property type="match status" value="1"/>
</dbReference>
<dbReference type="InterPro" id="IPR036291">
    <property type="entry name" value="NAD(P)-bd_dom_sf"/>
</dbReference>
<dbReference type="OrthoDB" id="47007at2759"/>